<name>A0A7G8LHW5_9CAUD</name>
<reference evidence="1 2" key="1">
    <citation type="submission" date="2020-06" db="EMBL/GenBank/DDBJ databases">
        <authorList>
            <person name="Spencer C.E."/>
            <person name="Frederick G.D."/>
            <person name="Baliraine F.N."/>
            <person name="Favela G."/>
            <person name="Farmer V."/>
            <person name="Galindo A."/>
            <person name="Garlena R.A."/>
            <person name="Russell D.A."/>
            <person name="Pope W.H."/>
            <person name="Jacobs-Sera D."/>
            <person name="Hatfull G.F."/>
        </authorList>
    </citation>
    <scope>NUCLEOTIDE SEQUENCE [LARGE SCALE GENOMIC DNA]</scope>
</reference>
<organism evidence="1 2">
    <name type="scientific">Mycobacterium phage Reindeer</name>
    <dbReference type="NCBI Taxonomy" id="2762283"/>
    <lineage>
        <taxon>Viruses</taxon>
        <taxon>Duplodnaviria</taxon>
        <taxon>Heunggongvirae</taxon>
        <taxon>Uroviricota</taxon>
        <taxon>Caudoviricetes</taxon>
        <taxon>Vilmaviridae</taxon>
        <taxon>Mclasvirinae</taxon>
        <taxon>Bongovirus</taxon>
        <taxon>Bongovirus reindeer</taxon>
    </lineage>
</organism>
<dbReference type="GeneID" id="63210770"/>
<evidence type="ECO:0000313" key="1">
    <source>
        <dbReference type="EMBL" id="QNJ56837.1"/>
    </source>
</evidence>
<evidence type="ECO:0000313" key="2">
    <source>
        <dbReference type="Proteomes" id="UP000515841"/>
    </source>
</evidence>
<protein>
    <submittedName>
        <fullName evidence="1">Minor tail protein</fullName>
    </submittedName>
</protein>
<gene>
    <name evidence="1" type="primary">27</name>
    <name evidence="1" type="ORF">SEA_REINDEER_27</name>
</gene>
<dbReference type="RefSeq" id="YP_010014088.1">
    <property type="nucleotide sequence ID" value="NC_053516.1"/>
</dbReference>
<keyword evidence="2" id="KW-1185">Reference proteome</keyword>
<dbReference type="KEGG" id="vg:63210770"/>
<sequence>MPLNVHPPDPNHPKGMAWVLGVGMVDPRPSAPTDRQPMAITQSWEPTSEIWWALGLRWHPELATKWARGGGQFEVAELLDEKPEEDEITLEQGAEEVLEFIGQEHPEYAEMLKKIHSAGSDAERIKLVKQFDTEIKRLMTLMKYVSTKPVEE</sequence>
<dbReference type="EMBL" id="MT658803">
    <property type="protein sequence ID" value="QNJ56837.1"/>
    <property type="molecule type" value="Genomic_DNA"/>
</dbReference>
<dbReference type="Proteomes" id="UP000515841">
    <property type="component" value="Segment"/>
</dbReference>
<proteinExistence type="predicted"/>
<accession>A0A7G8LHW5</accession>